<dbReference type="AlphaFoldDB" id="A0A9J6FRM3"/>
<proteinExistence type="predicted"/>
<dbReference type="EMBL" id="JABSTR010000002">
    <property type="protein sequence ID" value="KAH9364740.1"/>
    <property type="molecule type" value="Genomic_DNA"/>
</dbReference>
<evidence type="ECO:0000313" key="1">
    <source>
        <dbReference type="EMBL" id="KAH9364740.1"/>
    </source>
</evidence>
<name>A0A9J6FRM3_HAELO</name>
<dbReference type="OMA" id="KASRCHH"/>
<dbReference type="Proteomes" id="UP000821853">
    <property type="component" value="Chromosome 10"/>
</dbReference>
<keyword evidence="2" id="KW-1185">Reference proteome</keyword>
<reference evidence="1 2" key="1">
    <citation type="journal article" date="2020" name="Cell">
        <title>Large-Scale Comparative Analyses of Tick Genomes Elucidate Their Genetic Diversity and Vector Capacities.</title>
        <authorList>
            <consortium name="Tick Genome and Microbiome Consortium (TIGMIC)"/>
            <person name="Jia N."/>
            <person name="Wang J."/>
            <person name="Shi W."/>
            <person name="Du L."/>
            <person name="Sun Y."/>
            <person name="Zhan W."/>
            <person name="Jiang J.F."/>
            <person name="Wang Q."/>
            <person name="Zhang B."/>
            <person name="Ji P."/>
            <person name="Bell-Sakyi L."/>
            <person name="Cui X.M."/>
            <person name="Yuan T.T."/>
            <person name="Jiang B.G."/>
            <person name="Yang W.F."/>
            <person name="Lam T.T."/>
            <person name="Chang Q.C."/>
            <person name="Ding S.J."/>
            <person name="Wang X.J."/>
            <person name="Zhu J.G."/>
            <person name="Ruan X.D."/>
            <person name="Zhao L."/>
            <person name="Wei J.T."/>
            <person name="Ye R.Z."/>
            <person name="Que T.C."/>
            <person name="Du C.H."/>
            <person name="Zhou Y.H."/>
            <person name="Cheng J.X."/>
            <person name="Dai P.F."/>
            <person name="Guo W.B."/>
            <person name="Han X.H."/>
            <person name="Huang E.J."/>
            <person name="Li L.F."/>
            <person name="Wei W."/>
            <person name="Gao Y.C."/>
            <person name="Liu J.Z."/>
            <person name="Shao H.Z."/>
            <person name="Wang X."/>
            <person name="Wang C.C."/>
            <person name="Yang T.C."/>
            <person name="Huo Q.B."/>
            <person name="Li W."/>
            <person name="Chen H.Y."/>
            <person name="Chen S.E."/>
            <person name="Zhou L.G."/>
            <person name="Ni X.B."/>
            <person name="Tian J.H."/>
            <person name="Sheng Y."/>
            <person name="Liu T."/>
            <person name="Pan Y.S."/>
            <person name="Xia L.Y."/>
            <person name="Li J."/>
            <person name="Zhao F."/>
            <person name="Cao W.C."/>
        </authorList>
    </citation>
    <scope>NUCLEOTIDE SEQUENCE [LARGE SCALE GENOMIC DNA]</scope>
    <source>
        <strain evidence="1">HaeL-2018</strain>
    </source>
</reference>
<sequence>MQVDPEGERGYKDKASRCHHRQDSFSVHTDATIARARRLFAFAQRATFGAGPVALRTLFTALELPQLKYCAPVSLAHQASRVARLASGERRAAFAILKRNDAASLRLLLAVVGPLGASHPLAGYIRRPRTNDLAHILPRTVRHHNSFVPRVMSLGRFLPKALRSQPAADADEVKSLCRQAVRHLRTVH</sequence>
<protein>
    <submittedName>
        <fullName evidence="1">Uncharacterized protein</fullName>
    </submittedName>
</protein>
<comment type="caution">
    <text evidence="1">The sequence shown here is derived from an EMBL/GenBank/DDBJ whole genome shotgun (WGS) entry which is preliminary data.</text>
</comment>
<evidence type="ECO:0000313" key="2">
    <source>
        <dbReference type="Proteomes" id="UP000821853"/>
    </source>
</evidence>
<dbReference type="VEuPathDB" id="VectorBase:HLOH_043224"/>
<organism evidence="1 2">
    <name type="scientific">Haemaphysalis longicornis</name>
    <name type="common">Bush tick</name>
    <dbReference type="NCBI Taxonomy" id="44386"/>
    <lineage>
        <taxon>Eukaryota</taxon>
        <taxon>Metazoa</taxon>
        <taxon>Ecdysozoa</taxon>
        <taxon>Arthropoda</taxon>
        <taxon>Chelicerata</taxon>
        <taxon>Arachnida</taxon>
        <taxon>Acari</taxon>
        <taxon>Parasitiformes</taxon>
        <taxon>Ixodida</taxon>
        <taxon>Ixodoidea</taxon>
        <taxon>Ixodidae</taxon>
        <taxon>Haemaphysalinae</taxon>
        <taxon>Haemaphysalis</taxon>
    </lineage>
</organism>
<gene>
    <name evidence="1" type="ORF">HPB48_014873</name>
</gene>
<accession>A0A9J6FRM3</accession>